<gene>
    <name evidence="1" type="ORF">S01H1_83013</name>
</gene>
<accession>X0Z1J3</accession>
<comment type="caution">
    <text evidence="1">The sequence shown here is derived from an EMBL/GenBank/DDBJ whole genome shotgun (WGS) entry which is preliminary data.</text>
</comment>
<proteinExistence type="predicted"/>
<reference evidence="1" key="1">
    <citation type="journal article" date="2014" name="Front. Microbiol.">
        <title>High frequency of phylogenetically diverse reductive dehalogenase-homologous genes in deep subseafloor sedimentary metagenomes.</title>
        <authorList>
            <person name="Kawai M."/>
            <person name="Futagami T."/>
            <person name="Toyoda A."/>
            <person name="Takaki Y."/>
            <person name="Nishi S."/>
            <person name="Hori S."/>
            <person name="Arai W."/>
            <person name="Tsubouchi T."/>
            <person name="Morono Y."/>
            <person name="Uchiyama I."/>
            <person name="Ito T."/>
            <person name="Fujiyama A."/>
            <person name="Inagaki F."/>
            <person name="Takami H."/>
        </authorList>
    </citation>
    <scope>NUCLEOTIDE SEQUENCE</scope>
    <source>
        <strain evidence="1">Expedition CK06-06</strain>
    </source>
</reference>
<organism evidence="1">
    <name type="scientific">marine sediment metagenome</name>
    <dbReference type="NCBI Taxonomy" id="412755"/>
    <lineage>
        <taxon>unclassified sequences</taxon>
        <taxon>metagenomes</taxon>
        <taxon>ecological metagenomes</taxon>
    </lineage>
</organism>
<name>X0Z1J3_9ZZZZ</name>
<feature type="non-terminal residue" evidence="1">
    <location>
        <position position="1"/>
    </location>
</feature>
<dbReference type="EMBL" id="BARS01056349">
    <property type="protein sequence ID" value="GAG42496.1"/>
    <property type="molecule type" value="Genomic_DNA"/>
</dbReference>
<protein>
    <submittedName>
        <fullName evidence="1">Uncharacterized protein</fullName>
    </submittedName>
</protein>
<evidence type="ECO:0000313" key="1">
    <source>
        <dbReference type="EMBL" id="GAG42496.1"/>
    </source>
</evidence>
<dbReference type="AlphaFoldDB" id="X0Z1J3"/>
<sequence length="107" mass="11621">HEMLVKSINVGLAASTFNDMLNDREVPAQRERTAVEIWRKLVPSMAALAIEHRTDGPESIFDLNAMLMSTGLEPLPTPDTQPIDITPEKVAVSQEKSEGAAPPDAEA</sequence>